<dbReference type="PANTHER" id="PTHR43317:SF1">
    <property type="entry name" value="THERMOSPERMINE SYNTHASE ACAULIS5"/>
    <property type="match status" value="1"/>
</dbReference>
<dbReference type="GO" id="GO:0006596">
    <property type="term" value="P:polyamine biosynthetic process"/>
    <property type="evidence" value="ECO:0007669"/>
    <property type="project" value="UniProtKB-KW"/>
</dbReference>
<dbReference type="CDD" id="cd02440">
    <property type="entry name" value="AdoMet_MTases"/>
    <property type="match status" value="1"/>
</dbReference>
<dbReference type="SUPFAM" id="SSF53335">
    <property type="entry name" value="S-adenosyl-L-methionine-dependent methyltransferases"/>
    <property type="match status" value="1"/>
</dbReference>
<proteinExistence type="predicted"/>
<keyword evidence="1" id="KW-0620">Polyamine biosynthesis</keyword>
<dbReference type="Pfam" id="PF01564">
    <property type="entry name" value="Spermine_synth"/>
    <property type="match status" value="1"/>
</dbReference>
<evidence type="ECO:0000313" key="2">
    <source>
        <dbReference type="EMBL" id="ABX50798.1"/>
    </source>
</evidence>
<dbReference type="PANTHER" id="PTHR43317">
    <property type="entry name" value="THERMOSPERMINE SYNTHASE ACAULIS5"/>
    <property type="match status" value="1"/>
</dbReference>
<sequence length="261" mass="28613">MQASQTAKPSNKPNMADSTLLHETQDALGPIRVIDYDDSRILSFGDNDEQSKILKAAPHIPQHTYVQAMLLVLLFCKPKSAIVLGLGGGSIIHSLRNFDAAIKLTAVELRPAVIELAKRYFQLPIGKKLNLINDDAIAFLAAGDHKKVDVIFADIYTAKGVETGQLSPVFLEQCTNLIKPNGYLVLNCWKEHSQNRELLADLQQHFAHVNACLTGGGNWVIFASQSPQLLGTSALKSQAQSLSQQLGFALERSLTRFGPWI</sequence>
<dbReference type="EMBL" id="CP000891">
    <property type="protein sequence ID" value="ABX50798.1"/>
    <property type="molecule type" value="Genomic_DNA"/>
</dbReference>
<gene>
    <name evidence="2" type="ordered locus">Sbal195_3636</name>
</gene>
<protein>
    <submittedName>
        <fullName evidence="2">Spermine synthase</fullName>
    </submittedName>
</protein>
<accession>A9L1K2</accession>
<name>A9L1K2_SHEB9</name>
<dbReference type="Gene3D" id="3.40.50.150">
    <property type="entry name" value="Vaccinia Virus protein VP39"/>
    <property type="match status" value="1"/>
</dbReference>
<dbReference type="KEGG" id="sbn:Sbal195_3636"/>
<evidence type="ECO:0000313" key="3">
    <source>
        <dbReference type="Proteomes" id="UP000000770"/>
    </source>
</evidence>
<organism evidence="2 3">
    <name type="scientific">Shewanella baltica (strain OS195)</name>
    <dbReference type="NCBI Taxonomy" id="399599"/>
    <lineage>
        <taxon>Bacteria</taxon>
        <taxon>Pseudomonadati</taxon>
        <taxon>Pseudomonadota</taxon>
        <taxon>Gammaproteobacteria</taxon>
        <taxon>Alteromonadales</taxon>
        <taxon>Shewanellaceae</taxon>
        <taxon>Shewanella</taxon>
    </lineage>
</organism>
<reference evidence="2 3" key="1">
    <citation type="submission" date="2007-11" db="EMBL/GenBank/DDBJ databases">
        <title>Complete sequence of chromosome of Shewanella baltica OS195.</title>
        <authorList>
            <consortium name="US DOE Joint Genome Institute"/>
            <person name="Copeland A."/>
            <person name="Lucas S."/>
            <person name="Lapidus A."/>
            <person name="Barry K."/>
            <person name="Glavina del Rio T."/>
            <person name="Dalin E."/>
            <person name="Tice H."/>
            <person name="Pitluck S."/>
            <person name="Chain P."/>
            <person name="Malfatti S."/>
            <person name="Shin M."/>
            <person name="Vergez L."/>
            <person name="Schmutz J."/>
            <person name="Larimer F."/>
            <person name="Land M."/>
            <person name="Hauser L."/>
            <person name="Kyrpides N."/>
            <person name="Kim E."/>
            <person name="Brettar I."/>
            <person name="Rodrigues J."/>
            <person name="Konstantinidis K."/>
            <person name="Klappenbach J."/>
            <person name="Hofle M."/>
            <person name="Tiedje J."/>
            <person name="Richardson P."/>
        </authorList>
    </citation>
    <scope>NUCLEOTIDE SEQUENCE [LARGE SCALE GENOMIC DNA]</scope>
    <source>
        <strain evidence="2 3">OS195</strain>
    </source>
</reference>
<dbReference type="HOGENOM" id="CLU_060070_2_1_6"/>
<dbReference type="InterPro" id="IPR029063">
    <property type="entry name" value="SAM-dependent_MTases_sf"/>
</dbReference>
<dbReference type="Proteomes" id="UP000000770">
    <property type="component" value="Chromosome"/>
</dbReference>
<evidence type="ECO:0000256" key="1">
    <source>
        <dbReference type="ARBA" id="ARBA00023115"/>
    </source>
</evidence>
<dbReference type="AlphaFoldDB" id="A9L1K2"/>